<comment type="caution">
    <text evidence="3">The sequence shown here is derived from an EMBL/GenBank/DDBJ whole genome shotgun (WGS) entry which is preliminary data.</text>
</comment>
<keyword evidence="4" id="KW-1185">Reference proteome</keyword>
<evidence type="ECO:0000313" key="3">
    <source>
        <dbReference type="EMBL" id="MET3758970.1"/>
    </source>
</evidence>
<keyword evidence="2" id="KW-0560">Oxidoreductase</keyword>
<gene>
    <name evidence="3" type="ORF">ABID08_006354</name>
</gene>
<dbReference type="PANTHER" id="PTHR44196:SF4">
    <property type="entry name" value="SHORT CHAIN DEHYDROGENASE"/>
    <property type="match status" value="1"/>
</dbReference>
<dbReference type="SUPFAM" id="SSF51735">
    <property type="entry name" value="NAD(P)-binding Rossmann-fold domains"/>
    <property type="match status" value="1"/>
</dbReference>
<sequence>MSFIEGGIAMRKNAPDVSLDGKVTLVTGASRGIGRACALACAAAGSDIVLGVRDVAASAGLIAELEDRRSDPASTCFDRY</sequence>
<accession>A0ABV2MR85</accession>
<dbReference type="Gene3D" id="3.40.50.720">
    <property type="entry name" value="NAD(P)-binding Rossmann-like Domain"/>
    <property type="match status" value="1"/>
</dbReference>
<organism evidence="3 4">
    <name type="scientific">Rhizobium binae</name>
    <dbReference type="NCBI Taxonomy" id="1138190"/>
    <lineage>
        <taxon>Bacteria</taxon>
        <taxon>Pseudomonadati</taxon>
        <taxon>Pseudomonadota</taxon>
        <taxon>Alphaproteobacteria</taxon>
        <taxon>Hyphomicrobiales</taxon>
        <taxon>Rhizobiaceae</taxon>
        <taxon>Rhizobium/Agrobacterium group</taxon>
        <taxon>Rhizobium</taxon>
    </lineage>
</organism>
<dbReference type="EMBL" id="JBEPMY010000041">
    <property type="protein sequence ID" value="MET3758970.1"/>
    <property type="molecule type" value="Genomic_DNA"/>
</dbReference>
<name>A0ABV2MR85_9HYPH</name>
<dbReference type="Pfam" id="PF00106">
    <property type="entry name" value="adh_short"/>
    <property type="match status" value="1"/>
</dbReference>
<dbReference type="PANTHER" id="PTHR44196">
    <property type="entry name" value="DEHYDROGENASE/REDUCTASE SDR FAMILY MEMBER 7B"/>
    <property type="match status" value="1"/>
</dbReference>
<evidence type="ECO:0000313" key="4">
    <source>
        <dbReference type="Proteomes" id="UP001549077"/>
    </source>
</evidence>
<reference evidence="3 4" key="1">
    <citation type="submission" date="2024-06" db="EMBL/GenBank/DDBJ databases">
        <title>Genomic Encyclopedia of Type Strains, Phase IV (KMG-IV): sequencing the most valuable type-strain genomes for metagenomic binning, comparative biology and taxonomic classification.</title>
        <authorList>
            <person name="Goeker M."/>
        </authorList>
    </citation>
    <scope>NUCLEOTIDE SEQUENCE [LARGE SCALE GENOMIC DNA]</scope>
    <source>
        <strain evidence="3 4">DSM 29288</strain>
    </source>
</reference>
<evidence type="ECO:0000256" key="1">
    <source>
        <dbReference type="ARBA" id="ARBA00006484"/>
    </source>
</evidence>
<protein>
    <submittedName>
        <fullName evidence="3">NAD(P)-dependent dehydrogenase (Short-subunit alcohol dehydrogenase family)</fullName>
    </submittedName>
</protein>
<dbReference type="Proteomes" id="UP001549077">
    <property type="component" value="Unassembled WGS sequence"/>
</dbReference>
<evidence type="ECO:0000256" key="2">
    <source>
        <dbReference type="ARBA" id="ARBA00023002"/>
    </source>
</evidence>
<proteinExistence type="inferred from homology"/>
<dbReference type="InterPro" id="IPR036291">
    <property type="entry name" value="NAD(P)-bd_dom_sf"/>
</dbReference>
<dbReference type="InterPro" id="IPR002347">
    <property type="entry name" value="SDR_fam"/>
</dbReference>
<comment type="similarity">
    <text evidence="1">Belongs to the short-chain dehydrogenases/reductases (SDR) family.</text>
</comment>